<accession>A0ACC1NWN5</accession>
<evidence type="ECO:0000313" key="2">
    <source>
        <dbReference type="Proteomes" id="UP001143910"/>
    </source>
</evidence>
<comment type="caution">
    <text evidence="1">The sequence shown here is derived from an EMBL/GenBank/DDBJ whole genome shotgun (WGS) entry which is preliminary data.</text>
</comment>
<dbReference type="EMBL" id="JANJQO010000028">
    <property type="protein sequence ID" value="KAJ2983474.1"/>
    <property type="molecule type" value="Genomic_DNA"/>
</dbReference>
<sequence>MTTYAAQNPAFENRVAHFRSKNRLLMLKSISYQTLRADFKQACRERLSPPLSMHFFWQEPDRPQRLHRGNVMVGFDHMPDFRRAKTELAGLQVDGRNITWARNQEWIDAANAAAAATATVPAGTVPPPPPRSDSPNDASAPGSTHQRRPDHTLADLSQSLQDTNSVGRRLPQNIKPLLPVPAIAGPGPRSPRPIAPSPLSTSYQQETRSSEQRHDRKEGASSRPGHYNNQPIAHTTFYSDSSTASSPAEEITSLDFPNVAKDSRSVSEPLTSKQPTKAAGPSNLAMEGPMVAAPAGAVKPVPRNSSLDTAISALSSRDSSVNLSSSSSAQSPDIAHLIKTAGSPEAVIKYLLKEKQSQSQQNAQLWRLVDKQRAMILGLNKDLEAALKDKDRYRKKLKELVANPSVLRATTGRPPEGGTRESRPAPRVEVDVPRAVLPDSPVLESDSPKASPVDLTMAPYPITPPADHPQLPASTGVAEVLDPTRFMPRHQEHAVNNYDHEAEERAEEQARNQDAKDALPEILFNGSLPPSRSLPSEPPKVPPPRLPPPQESAPQRGEPAANSTTSMRKGPPAPLHLPTSRRQSSPPPGREDSDSESEYDNILNVKKGGQSDRGRSRVRDGELKATDEAGNSKQTTVPEVDHQSAPIPESDEPLQTGGTHQGRGPEAATASLAAVLNNDRVTALAPSIMSPGLPLSPRPLKGRGLSPPGSPRIQMPLSPRPPRQPIPLPPNASLAVSSVAASIEPQQTTQDAPLNIPKIYTDSAERQSVTDEESSPTERTKIYKGLATEEFPDLLLPPNALPSIDIRVASSRMRPSRASLLSLNQLEEDPVFTLAVISRADRGELWRVEKDISSLSKLDVRMKQCQEFTAKTPEKSLFSGHSPAKLDARRQALETYLDELLNTQLDDTTAVELCKYLSTNAVPPNADESSSVTKLAPDQAPNVGPEGRPIRSGYLTKKGKNFGGWKVRFFILDGPSLKYYETPGGPHLGTIKLKGAQIGKQAQSGENQSPAPTSTGEEFDNQYRHAFLILEPKKKDSTSHVKHVLCAEDDRERDLWVDALLQWIAPLDGQPPKSVAHDRQYTESATSSKSKKPTQMRTSSNQVGEDPLIGVRYDSTNAGDAPQQGTSSHSRPKTGPGLSEQPSLQNLGIDASAISGPIGPPKIISGPKDLHLISDASSWGNRLGPPQPSAEDKKQRKRSFFGFGPKTRSSSDGQESLAGSESGSAVTSQSQGHHIGQVFGASLAEAVQYHRPRDVDVPLPSVVYRCIQYLEANNALNEEGIFRLSGSNIVIKQIRERFNHESDINLISDEHYYDIHAVASLLKLYLRELPSTILTRDLHLEFLNTTEIPDRDEKVAAMAQLAERLPEANLTLLKYLISFLIRIINNSDVNKMTVRNVGIVFSPTLNIPAPVFATFLLNFEGVFGIDAEEYELPTPSTIPSEHRTDSESILRSEGPPRYDAPPRPSTSSGSASPHRQPRMDAVRVPSRSTPTPPLGSSRLPTRESPTPSFTTSHRPAYEPAHLAQQGTGSTGVPHRPGYEANLGFEQGGAAAGTRPPAAYERTLYQLSNGSGGNLIPNEQRGNRRRESSIYMNGGTSSGGRVPY</sequence>
<gene>
    <name evidence="1" type="ORF">NQ176_g675</name>
</gene>
<reference evidence="1" key="1">
    <citation type="submission" date="2022-08" db="EMBL/GenBank/DDBJ databases">
        <title>Genome Sequence of Lecanicillium fungicola.</title>
        <authorList>
            <person name="Buettner E."/>
        </authorList>
    </citation>
    <scope>NUCLEOTIDE SEQUENCE</scope>
    <source>
        <strain evidence="1">Babe33</strain>
    </source>
</reference>
<evidence type="ECO:0000313" key="1">
    <source>
        <dbReference type="EMBL" id="KAJ2983474.1"/>
    </source>
</evidence>
<name>A0ACC1NWN5_9HYPO</name>
<organism evidence="1 2">
    <name type="scientific">Zarea fungicola</name>
    <dbReference type="NCBI Taxonomy" id="93591"/>
    <lineage>
        <taxon>Eukaryota</taxon>
        <taxon>Fungi</taxon>
        <taxon>Dikarya</taxon>
        <taxon>Ascomycota</taxon>
        <taxon>Pezizomycotina</taxon>
        <taxon>Sordariomycetes</taxon>
        <taxon>Hypocreomycetidae</taxon>
        <taxon>Hypocreales</taxon>
        <taxon>Cordycipitaceae</taxon>
        <taxon>Zarea</taxon>
    </lineage>
</organism>
<keyword evidence="2" id="KW-1185">Reference proteome</keyword>
<dbReference type="Proteomes" id="UP001143910">
    <property type="component" value="Unassembled WGS sequence"/>
</dbReference>
<protein>
    <submittedName>
        <fullName evidence="1">Uncharacterized protein</fullName>
    </submittedName>
</protein>
<proteinExistence type="predicted"/>